<dbReference type="AlphaFoldDB" id="A0AAJ2U3P9"/>
<dbReference type="Proteomes" id="UP001285636">
    <property type="component" value="Unassembled WGS sequence"/>
</dbReference>
<evidence type="ECO:0000313" key="8">
    <source>
        <dbReference type="Proteomes" id="UP001285636"/>
    </source>
</evidence>
<evidence type="ECO:0000313" key="7">
    <source>
        <dbReference type="EMBL" id="MDV2886112.1"/>
    </source>
</evidence>
<keyword evidence="3" id="KW-0520">NAD</keyword>
<dbReference type="Pfam" id="PF02826">
    <property type="entry name" value="2-Hacid_dh_C"/>
    <property type="match status" value="1"/>
</dbReference>
<dbReference type="GO" id="GO:0016616">
    <property type="term" value="F:oxidoreductase activity, acting on the CH-OH group of donors, NAD or NADP as acceptor"/>
    <property type="evidence" value="ECO:0007669"/>
    <property type="project" value="InterPro"/>
</dbReference>
<dbReference type="PANTHER" id="PTHR42789:SF1">
    <property type="entry name" value="D-ISOMER SPECIFIC 2-HYDROXYACID DEHYDROGENASE FAMILY PROTEIN (AFU_ORTHOLOGUE AFUA_6G10090)"/>
    <property type="match status" value="1"/>
</dbReference>
<dbReference type="PANTHER" id="PTHR42789">
    <property type="entry name" value="D-ISOMER SPECIFIC 2-HYDROXYACID DEHYDROGENASE FAMILY PROTEIN (AFU_ORTHOLOGUE AFUA_6G10090)"/>
    <property type="match status" value="1"/>
</dbReference>
<dbReference type="Pfam" id="PF00389">
    <property type="entry name" value="2-Hacid_dh"/>
    <property type="match status" value="1"/>
</dbReference>
<evidence type="ECO:0000256" key="3">
    <source>
        <dbReference type="ARBA" id="ARBA00023027"/>
    </source>
</evidence>
<dbReference type="PROSITE" id="PS00671">
    <property type="entry name" value="D_2_HYDROXYACID_DH_3"/>
    <property type="match status" value="1"/>
</dbReference>
<evidence type="ECO:0000256" key="4">
    <source>
        <dbReference type="RuleBase" id="RU003719"/>
    </source>
</evidence>
<dbReference type="Gene3D" id="3.40.50.720">
    <property type="entry name" value="NAD(P)-binding Rossmann-like Domain"/>
    <property type="match status" value="2"/>
</dbReference>
<dbReference type="InterPro" id="IPR006139">
    <property type="entry name" value="D-isomer_2_OHA_DH_cat_dom"/>
</dbReference>
<organism evidence="7 8">
    <name type="scientific">Alkalihalophilus pseudofirmus</name>
    <name type="common">Bacillus pseudofirmus</name>
    <dbReference type="NCBI Taxonomy" id="79885"/>
    <lineage>
        <taxon>Bacteria</taxon>
        <taxon>Bacillati</taxon>
        <taxon>Bacillota</taxon>
        <taxon>Bacilli</taxon>
        <taxon>Bacillales</taxon>
        <taxon>Bacillaceae</taxon>
        <taxon>Alkalihalophilus</taxon>
    </lineage>
</organism>
<dbReference type="RefSeq" id="WP_331377417.1">
    <property type="nucleotide sequence ID" value="NZ_CP144224.1"/>
</dbReference>
<evidence type="ECO:0000256" key="1">
    <source>
        <dbReference type="ARBA" id="ARBA00005854"/>
    </source>
</evidence>
<dbReference type="InterPro" id="IPR050857">
    <property type="entry name" value="D-2-hydroxyacid_DH"/>
</dbReference>
<reference evidence="7" key="1">
    <citation type="submission" date="2023-10" db="EMBL/GenBank/DDBJ databases">
        <title>Screening of Alkalihalophilus pseudofirmusBZ-TG-HK211 and Its Alleviation of Salt Stress on Rapeseed Growth.</title>
        <authorList>
            <person name="Zhao B."/>
            <person name="Guo T."/>
        </authorList>
    </citation>
    <scope>NUCLEOTIDE SEQUENCE</scope>
    <source>
        <strain evidence="7">BZ-TG-HK211</strain>
    </source>
</reference>
<dbReference type="InterPro" id="IPR036291">
    <property type="entry name" value="NAD(P)-bd_dom_sf"/>
</dbReference>
<proteinExistence type="inferred from homology"/>
<evidence type="ECO:0000259" key="5">
    <source>
        <dbReference type="Pfam" id="PF00389"/>
    </source>
</evidence>
<evidence type="ECO:0000256" key="2">
    <source>
        <dbReference type="ARBA" id="ARBA00023002"/>
    </source>
</evidence>
<sequence>MMKLVILDDYERTTDRISFQHSSLANIDVETFCDQAEGDELVNRIRNADIIIPIRERTHFTRELLLRLPNLKLIAQTGSGIAHIDKEAAEEQEIEILTTPGGSQAVMELVFGLMIAHSRQILQLNQEMKHNKWTNAMGIGLAGKTLGLIGLGKIGAGVAGIAKAFGMRVIAWSPRLTEERALLHGVEYVEIEKLFSQSDFLSVHVRLVPETKNLIKAEHFEMMKRNAFFINTSRGEIVDEEALVQALEEKQIAGAGLDVFAQEPLKAGHPLTELDNVILTPHIGWKTDSTFEMFLNKALDNVTKYLKNKAKTKN</sequence>
<feature type="domain" description="D-isomer specific 2-hydroxyacid dehydrogenase NAD-binding" evidence="6">
    <location>
        <begin position="111"/>
        <end position="284"/>
    </location>
</feature>
<protein>
    <submittedName>
        <fullName evidence="7">D-2-hydroxyacid dehydrogenase family protein</fullName>
    </submittedName>
</protein>
<feature type="domain" description="D-isomer specific 2-hydroxyacid dehydrogenase catalytic" evidence="5">
    <location>
        <begin position="18"/>
        <end position="311"/>
    </location>
</feature>
<dbReference type="InterPro" id="IPR006140">
    <property type="entry name" value="D-isomer_DH_NAD-bd"/>
</dbReference>
<name>A0AAJ2U3P9_ALKPS</name>
<comment type="caution">
    <text evidence="7">The sequence shown here is derived from an EMBL/GenBank/DDBJ whole genome shotgun (WGS) entry which is preliminary data.</text>
</comment>
<dbReference type="SUPFAM" id="SSF52283">
    <property type="entry name" value="Formate/glycerate dehydrogenase catalytic domain-like"/>
    <property type="match status" value="1"/>
</dbReference>
<dbReference type="InterPro" id="IPR029753">
    <property type="entry name" value="D-isomer_DH_CS"/>
</dbReference>
<dbReference type="EMBL" id="JAWJAY010000003">
    <property type="protein sequence ID" value="MDV2886112.1"/>
    <property type="molecule type" value="Genomic_DNA"/>
</dbReference>
<keyword evidence="2 4" id="KW-0560">Oxidoreductase</keyword>
<evidence type="ECO:0000259" key="6">
    <source>
        <dbReference type="Pfam" id="PF02826"/>
    </source>
</evidence>
<dbReference type="FunFam" id="3.40.50.720:FF:000203">
    <property type="entry name" value="D-3-phosphoglycerate dehydrogenase (SerA)"/>
    <property type="match status" value="1"/>
</dbReference>
<accession>A0AAJ2U3P9</accession>
<dbReference type="SUPFAM" id="SSF51735">
    <property type="entry name" value="NAD(P)-binding Rossmann-fold domains"/>
    <property type="match status" value="1"/>
</dbReference>
<comment type="similarity">
    <text evidence="1 4">Belongs to the D-isomer specific 2-hydroxyacid dehydrogenase family.</text>
</comment>
<dbReference type="GO" id="GO:0051287">
    <property type="term" value="F:NAD binding"/>
    <property type="evidence" value="ECO:0007669"/>
    <property type="project" value="InterPro"/>
</dbReference>
<gene>
    <name evidence="7" type="ORF">RYX45_13055</name>
</gene>
<dbReference type="CDD" id="cd12169">
    <property type="entry name" value="PGDH_like_1"/>
    <property type="match status" value="1"/>
</dbReference>